<name>A0A8H5D723_9AGAR</name>
<proteinExistence type="predicted"/>
<gene>
    <name evidence="2" type="ORF">D9756_007159</name>
</gene>
<dbReference type="Proteomes" id="UP000559027">
    <property type="component" value="Unassembled WGS sequence"/>
</dbReference>
<dbReference type="EMBL" id="JAACJO010000009">
    <property type="protein sequence ID" value="KAF5353933.1"/>
    <property type="molecule type" value="Genomic_DNA"/>
</dbReference>
<comment type="caution">
    <text evidence="2">The sequence shown here is derived from an EMBL/GenBank/DDBJ whole genome shotgun (WGS) entry which is preliminary data.</text>
</comment>
<evidence type="ECO:0000256" key="1">
    <source>
        <dbReference type="SAM" id="MobiDB-lite"/>
    </source>
</evidence>
<dbReference type="AlphaFoldDB" id="A0A8H5D723"/>
<keyword evidence="3" id="KW-1185">Reference proteome</keyword>
<protein>
    <submittedName>
        <fullName evidence="2">Uncharacterized protein</fullName>
    </submittedName>
</protein>
<accession>A0A8H5D723</accession>
<sequence>MNVFDPLASWKSTRSPRRRAQRHVLSPELRLTANATHVDAGPRPPKLTRLS</sequence>
<organism evidence="2 3">
    <name type="scientific">Leucocoprinus leucothites</name>
    <dbReference type="NCBI Taxonomy" id="201217"/>
    <lineage>
        <taxon>Eukaryota</taxon>
        <taxon>Fungi</taxon>
        <taxon>Dikarya</taxon>
        <taxon>Basidiomycota</taxon>
        <taxon>Agaricomycotina</taxon>
        <taxon>Agaricomycetes</taxon>
        <taxon>Agaricomycetidae</taxon>
        <taxon>Agaricales</taxon>
        <taxon>Agaricineae</taxon>
        <taxon>Agaricaceae</taxon>
        <taxon>Leucocoprinus</taxon>
    </lineage>
</organism>
<evidence type="ECO:0000313" key="3">
    <source>
        <dbReference type="Proteomes" id="UP000559027"/>
    </source>
</evidence>
<feature type="region of interest" description="Disordered" evidence="1">
    <location>
        <begin position="1"/>
        <end position="51"/>
    </location>
</feature>
<evidence type="ECO:0000313" key="2">
    <source>
        <dbReference type="EMBL" id="KAF5353933.1"/>
    </source>
</evidence>
<reference evidence="2 3" key="1">
    <citation type="journal article" date="2020" name="ISME J.">
        <title>Uncovering the hidden diversity of litter-decomposition mechanisms in mushroom-forming fungi.</title>
        <authorList>
            <person name="Floudas D."/>
            <person name="Bentzer J."/>
            <person name="Ahren D."/>
            <person name="Johansson T."/>
            <person name="Persson P."/>
            <person name="Tunlid A."/>
        </authorList>
    </citation>
    <scope>NUCLEOTIDE SEQUENCE [LARGE SCALE GENOMIC DNA]</scope>
    <source>
        <strain evidence="2 3">CBS 146.42</strain>
    </source>
</reference>